<dbReference type="InterPro" id="IPR006575">
    <property type="entry name" value="RWD_dom"/>
</dbReference>
<dbReference type="InterPro" id="IPR016135">
    <property type="entry name" value="UBQ-conjugating_enzyme/RWD"/>
</dbReference>
<dbReference type="EMBL" id="CH477400">
    <property type="protein sequence ID" value="EAT41745.1"/>
    <property type="molecule type" value="Genomic_DNA"/>
</dbReference>
<feature type="region of interest" description="Disordered" evidence="1">
    <location>
        <begin position="116"/>
        <end position="188"/>
    </location>
</feature>
<dbReference type="HOGENOM" id="CLU_123949_0_0_1"/>
<dbReference type="PROSITE" id="PS50908">
    <property type="entry name" value="RWD"/>
    <property type="match status" value="1"/>
</dbReference>
<feature type="compositionally biased region" description="Polar residues" evidence="1">
    <location>
        <begin position="116"/>
        <end position="130"/>
    </location>
</feature>
<dbReference type="SUPFAM" id="SSF54495">
    <property type="entry name" value="UBC-like"/>
    <property type="match status" value="1"/>
</dbReference>
<dbReference type="Gene3D" id="3.10.110.10">
    <property type="entry name" value="Ubiquitin Conjugating Enzyme"/>
    <property type="match status" value="1"/>
</dbReference>
<feature type="compositionally biased region" description="Basic and acidic residues" evidence="1">
    <location>
        <begin position="161"/>
        <end position="188"/>
    </location>
</feature>
<dbReference type="PANTHER" id="PTHR21275">
    <property type="entry name" value="RWD DOMAIN-CONTAINING PROTEIN 4"/>
    <property type="match status" value="1"/>
</dbReference>
<feature type="domain" description="RWD" evidence="2">
    <location>
        <begin position="10"/>
        <end position="112"/>
    </location>
</feature>
<dbReference type="OrthoDB" id="10045773at2759"/>
<sequence length="205" mass="23331">MSETKEMQTDEREALASIYEGDNCFKQVNGETYQYKYGEEDGNKSFLLEICWQENYPNELPTINMDTFYNRNLSRALKDKIISILKEEGEQWLGCGMTYTLFECLKDKVEELLSDESLTGGTDQQVIGTNHQEDEQRSSEEDDGDERGTKGSGAGAGGGAQKKEHLTKAQKRKQWDRVDNKGNRPRGWDWVDIIKHLSQTGGKAE</sequence>
<protein>
    <submittedName>
        <fullName evidence="3">AAEL006654-PA</fullName>
    </submittedName>
</protein>
<dbReference type="OMA" id="CGMTYTL"/>
<dbReference type="SMART" id="SM00591">
    <property type="entry name" value="RWD"/>
    <property type="match status" value="1"/>
</dbReference>
<dbReference type="KEGG" id="aag:5568224"/>
<name>A0A1S4FE72_AEDAE</name>
<reference evidence="3" key="2">
    <citation type="journal article" date="2007" name="Science">
        <title>Genome sequence of Aedes aegypti, a major arbovirus vector.</title>
        <authorList>
            <person name="Nene V."/>
            <person name="Wortman J.R."/>
            <person name="Lawson D."/>
            <person name="Haas B."/>
            <person name="Kodira C."/>
            <person name="Tu Z.J."/>
            <person name="Loftus B."/>
            <person name="Xi Z."/>
            <person name="Megy K."/>
            <person name="Grabherr M."/>
            <person name="Ren Q."/>
            <person name="Zdobnov E.M."/>
            <person name="Lobo N.F."/>
            <person name="Campbell K.S."/>
            <person name="Brown S.E."/>
            <person name="Bonaldo M.F."/>
            <person name="Zhu J."/>
            <person name="Sinkins S.P."/>
            <person name="Hogenkamp D.G."/>
            <person name="Amedeo P."/>
            <person name="Arensburger P."/>
            <person name="Atkinson P.W."/>
            <person name="Bidwell S."/>
            <person name="Biedler J."/>
            <person name="Birney E."/>
            <person name="Bruggner R.V."/>
            <person name="Costas J."/>
            <person name="Coy M.R."/>
            <person name="Crabtree J."/>
            <person name="Crawford M."/>
            <person name="Debruyn B."/>
            <person name="Decaprio D."/>
            <person name="Eiglmeier K."/>
            <person name="Eisenstadt E."/>
            <person name="El-Dorry H."/>
            <person name="Gelbart W.M."/>
            <person name="Gomes S.L."/>
            <person name="Hammond M."/>
            <person name="Hannick L.I."/>
            <person name="Hogan J.R."/>
            <person name="Holmes M.H."/>
            <person name="Jaffe D."/>
            <person name="Johnston J.S."/>
            <person name="Kennedy R.C."/>
            <person name="Koo H."/>
            <person name="Kravitz S."/>
            <person name="Kriventseva E.V."/>
            <person name="Kulp D."/>
            <person name="Labutti K."/>
            <person name="Lee E."/>
            <person name="Li S."/>
            <person name="Lovin D.D."/>
            <person name="Mao C."/>
            <person name="Mauceli E."/>
            <person name="Menck C.F."/>
            <person name="Miller J.R."/>
            <person name="Montgomery P."/>
            <person name="Mori A."/>
            <person name="Nascimento A.L."/>
            <person name="Naveira H.F."/>
            <person name="Nusbaum C."/>
            <person name="O'leary S."/>
            <person name="Orvis J."/>
            <person name="Pertea M."/>
            <person name="Quesneville H."/>
            <person name="Reidenbach K.R."/>
            <person name="Rogers Y.H."/>
            <person name="Roth C.W."/>
            <person name="Schneider J.R."/>
            <person name="Schatz M."/>
            <person name="Shumway M."/>
            <person name="Stanke M."/>
            <person name="Stinson E.O."/>
            <person name="Tubio J.M."/>
            <person name="Vanzee J.P."/>
            <person name="Verjovski-Almeida S."/>
            <person name="Werner D."/>
            <person name="White O."/>
            <person name="Wyder S."/>
            <person name="Zeng Q."/>
            <person name="Zhao Q."/>
            <person name="Zhao Y."/>
            <person name="Hill C.A."/>
            <person name="Raikhel A.S."/>
            <person name="Soares M.B."/>
            <person name="Knudson D.L."/>
            <person name="Lee N.H."/>
            <person name="Galagan J."/>
            <person name="Salzberg S.L."/>
            <person name="Paulsen I.T."/>
            <person name="Dimopoulos G."/>
            <person name="Collins F.H."/>
            <person name="Birren B."/>
            <person name="Fraser-Liggett C.M."/>
            <person name="Severson D.W."/>
        </authorList>
    </citation>
    <scope>NUCLEOTIDE SEQUENCE [LARGE SCALE GENOMIC DNA]</scope>
    <source>
        <strain evidence="3">Liverpool</strain>
    </source>
</reference>
<dbReference type="Pfam" id="PF05773">
    <property type="entry name" value="RWD"/>
    <property type="match status" value="1"/>
</dbReference>
<evidence type="ECO:0000256" key="1">
    <source>
        <dbReference type="SAM" id="MobiDB-lite"/>
    </source>
</evidence>
<dbReference type="Proteomes" id="UP000682892">
    <property type="component" value="Chromosome 3"/>
</dbReference>
<evidence type="ECO:0000259" key="2">
    <source>
        <dbReference type="PROSITE" id="PS50908"/>
    </source>
</evidence>
<evidence type="ECO:0000313" key="3">
    <source>
        <dbReference type="EMBL" id="EAT41745.1"/>
    </source>
</evidence>
<evidence type="ECO:0000313" key="4">
    <source>
        <dbReference type="Proteomes" id="UP000682892"/>
    </source>
</evidence>
<dbReference type="CDD" id="cd23817">
    <property type="entry name" value="RWD-RWDD4"/>
    <property type="match status" value="1"/>
</dbReference>
<accession>A0A1S4FE72</accession>
<dbReference type="InterPro" id="IPR042770">
    <property type="entry name" value="RWDD4"/>
</dbReference>
<reference evidence="3" key="3">
    <citation type="submission" date="2012-09" db="EMBL/GenBank/DDBJ databases">
        <authorList>
            <consortium name="VectorBase"/>
        </authorList>
    </citation>
    <scope>NUCLEOTIDE SEQUENCE</scope>
    <source>
        <strain evidence="3">Liverpool</strain>
    </source>
</reference>
<reference evidence="3" key="1">
    <citation type="submission" date="2005-10" db="EMBL/GenBank/DDBJ databases">
        <authorList>
            <person name="Loftus B.J."/>
            <person name="Nene V.M."/>
            <person name="Hannick L.I."/>
            <person name="Bidwell S."/>
            <person name="Haas B."/>
            <person name="Amedeo P."/>
            <person name="Orvis J."/>
            <person name="Wortman J.R."/>
            <person name="White O.R."/>
            <person name="Salzberg S."/>
            <person name="Shumway M."/>
            <person name="Koo H."/>
            <person name="Zhao Y."/>
            <person name="Holmes M."/>
            <person name="Miller J."/>
            <person name="Schatz M."/>
            <person name="Pop M."/>
            <person name="Pai G."/>
            <person name="Utterback T."/>
            <person name="Rogers Y.-H."/>
            <person name="Kravitz S."/>
            <person name="Fraser C.M."/>
        </authorList>
    </citation>
    <scope>NUCLEOTIDE SEQUENCE</scope>
    <source>
        <strain evidence="3">Liverpool</strain>
    </source>
</reference>
<feature type="compositionally biased region" description="Gly residues" evidence="1">
    <location>
        <begin position="150"/>
        <end position="160"/>
    </location>
</feature>
<dbReference type="PANTHER" id="PTHR21275:SF1">
    <property type="entry name" value="RWD DOMAIN-CONTAINING PROTEIN 4"/>
    <property type="match status" value="1"/>
</dbReference>
<dbReference type="AlphaFoldDB" id="A0A1S4FE72"/>
<proteinExistence type="predicted"/>
<gene>
    <name evidence="3" type="ORF">AaeL_AAEL006654</name>
</gene>
<organism evidence="3 4">
    <name type="scientific">Aedes aegypti</name>
    <name type="common">Yellowfever mosquito</name>
    <name type="synonym">Culex aegypti</name>
    <dbReference type="NCBI Taxonomy" id="7159"/>
    <lineage>
        <taxon>Eukaryota</taxon>
        <taxon>Metazoa</taxon>
        <taxon>Ecdysozoa</taxon>
        <taxon>Arthropoda</taxon>
        <taxon>Hexapoda</taxon>
        <taxon>Insecta</taxon>
        <taxon>Pterygota</taxon>
        <taxon>Neoptera</taxon>
        <taxon>Endopterygota</taxon>
        <taxon>Diptera</taxon>
        <taxon>Nematocera</taxon>
        <taxon>Culicoidea</taxon>
        <taxon>Culicidae</taxon>
        <taxon>Culicinae</taxon>
        <taxon>Aedini</taxon>
        <taxon>Aedes</taxon>
        <taxon>Stegomyia</taxon>
    </lineage>
</organism>